<dbReference type="InterPro" id="IPR011009">
    <property type="entry name" value="Kinase-like_dom_sf"/>
</dbReference>
<dbReference type="GO" id="GO:0005524">
    <property type="term" value="F:ATP binding"/>
    <property type="evidence" value="ECO:0007669"/>
    <property type="project" value="UniProtKB-KW"/>
</dbReference>
<comment type="catalytic activity">
    <reaction evidence="7">
        <text>L-threonyl-[protein] + ATP = O-phospho-L-threonyl-[protein] + ADP + H(+)</text>
        <dbReference type="Rhea" id="RHEA:46608"/>
        <dbReference type="Rhea" id="RHEA-COMP:11060"/>
        <dbReference type="Rhea" id="RHEA-COMP:11605"/>
        <dbReference type="ChEBI" id="CHEBI:15378"/>
        <dbReference type="ChEBI" id="CHEBI:30013"/>
        <dbReference type="ChEBI" id="CHEBI:30616"/>
        <dbReference type="ChEBI" id="CHEBI:61977"/>
        <dbReference type="ChEBI" id="CHEBI:456216"/>
        <dbReference type="EC" id="2.7.11.1"/>
    </reaction>
</comment>
<evidence type="ECO:0000256" key="8">
    <source>
        <dbReference type="ARBA" id="ARBA00048679"/>
    </source>
</evidence>
<evidence type="ECO:0000259" key="10">
    <source>
        <dbReference type="PROSITE" id="PS50011"/>
    </source>
</evidence>
<keyword evidence="5" id="KW-0418">Kinase</keyword>
<protein>
    <recommendedName>
        <fullName evidence="1">non-specific serine/threonine protein kinase</fullName>
        <ecNumber evidence="1">2.7.11.1</ecNumber>
    </recommendedName>
</protein>
<gene>
    <name evidence="11" type="ORF">CANVERA_P4917</name>
</gene>
<dbReference type="PROSITE" id="PS50011">
    <property type="entry name" value="PROTEIN_KINASE_DOM"/>
    <property type="match status" value="1"/>
</dbReference>
<dbReference type="OrthoDB" id="248923at2759"/>
<keyword evidence="2" id="KW-0723">Serine/threonine-protein kinase</keyword>
<dbReference type="GO" id="GO:0004674">
    <property type="term" value="F:protein serine/threonine kinase activity"/>
    <property type="evidence" value="ECO:0007669"/>
    <property type="project" value="UniProtKB-KW"/>
</dbReference>
<evidence type="ECO:0000256" key="7">
    <source>
        <dbReference type="ARBA" id="ARBA00047899"/>
    </source>
</evidence>
<reference evidence="11" key="1">
    <citation type="submission" date="2022-12" db="EMBL/GenBank/DDBJ databases">
        <authorList>
            <person name="Brejova B."/>
        </authorList>
    </citation>
    <scope>NUCLEOTIDE SEQUENCE</scope>
</reference>
<dbReference type="GO" id="GO:0032889">
    <property type="term" value="P:regulation of vacuole fusion, non-autophagic"/>
    <property type="evidence" value="ECO:0007669"/>
    <property type="project" value="TreeGrafter"/>
</dbReference>
<dbReference type="EMBL" id="CANTUO010000006">
    <property type="protein sequence ID" value="CAI5760407.1"/>
    <property type="molecule type" value="Genomic_DNA"/>
</dbReference>
<dbReference type="Pfam" id="PF00069">
    <property type="entry name" value="Pkinase"/>
    <property type="match status" value="1"/>
</dbReference>
<keyword evidence="6" id="KW-0067">ATP-binding</keyword>
<accession>A0A9W4U1F0</accession>
<evidence type="ECO:0000256" key="6">
    <source>
        <dbReference type="ARBA" id="ARBA00022840"/>
    </source>
</evidence>
<feature type="compositionally biased region" description="Polar residues" evidence="9">
    <location>
        <begin position="243"/>
        <end position="256"/>
    </location>
</feature>
<evidence type="ECO:0000256" key="3">
    <source>
        <dbReference type="ARBA" id="ARBA00022679"/>
    </source>
</evidence>
<comment type="catalytic activity">
    <reaction evidence="8">
        <text>L-seryl-[protein] + ATP = O-phospho-L-seryl-[protein] + ADP + H(+)</text>
        <dbReference type="Rhea" id="RHEA:17989"/>
        <dbReference type="Rhea" id="RHEA-COMP:9863"/>
        <dbReference type="Rhea" id="RHEA-COMP:11604"/>
        <dbReference type="ChEBI" id="CHEBI:15378"/>
        <dbReference type="ChEBI" id="CHEBI:29999"/>
        <dbReference type="ChEBI" id="CHEBI:30616"/>
        <dbReference type="ChEBI" id="CHEBI:83421"/>
        <dbReference type="ChEBI" id="CHEBI:456216"/>
        <dbReference type="EC" id="2.7.11.1"/>
    </reaction>
</comment>
<evidence type="ECO:0000313" key="12">
    <source>
        <dbReference type="Proteomes" id="UP001152885"/>
    </source>
</evidence>
<feature type="domain" description="Protein kinase" evidence="10">
    <location>
        <begin position="30"/>
        <end position="421"/>
    </location>
</feature>
<evidence type="ECO:0000256" key="2">
    <source>
        <dbReference type="ARBA" id="ARBA00022527"/>
    </source>
</evidence>
<dbReference type="Proteomes" id="UP001152885">
    <property type="component" value="Unassembled WGS sequence"/>
</dbReference>
<dbReference type="PANTHER" id="PTHR45998">
    <property type="entry name" value="SERINE/THREONINE-PROTEIN KINASE 16"/>
    <property type="match status" value="1"/>
</dbReference>
<evidence type="ECO:0000256" key="5">
    <source>
        <dbReference type="ARBA" id="ARBA00022777"/>
    </source>
</evidence>
<comment type="caution">
    <text evidence="11">The sequence shown here is derived from an EMBL/GenBank/DDBJ whole genome shotgun (WGS) entry which is preliminary data.</text>
</comment>
<evidence type="ECO:0000256" key="4">
    <source>
        <dbReference type="ARBA" id="ARBA00022741"/>
    </source>
</evidence>
<dbReference type="InterPro" id="IPR052239">
    <property type="entry name" value="Ser/Thr-specific_kinases"/>
</dbReference>
<dbReference type="SUPFAM" id="SSF56112">
    <property type="entry name" value="Protein kinase-like (PK-like)"/>
    <property type="match status" value="2"/>
</dbReference>
<keyword evidence="4" id="KW-0547">Nucleotide-binding</keyword>
<keyword evidence="12" id="KW-1185">Reference proteome</keyword>
<dbReference type="GO" id="GO:0005773">
    <property type="term" value="C:vacuole"/>
    <property type="evidence" value="ECO:0007669"/>
    <property type="project" value="GOC"/>
</dbReference>
<sequence>MDYLLSFFSYCLPCFPNLSIPSIKINKIKFKILKLLGEGSYSFVYLILQQSSARSLASSTQQYSSSSLFALKKIKCLYGNQDEIYKKSLIEISNYKKFEKLKNPHLINMITYEILNDYDGSKSIYIVLPYFENSLQDKINNHLLNNETFYDESDGIEILKIFIGICRGVSVLHNYKSKVRKKRRVKNSSNVFDQTTPETETLLNDDENEIQVGSNEVQGISDDNDDDNDDDDDDEDDDEDFGNESQRNSFNLNSLVEPSPYGHFDLKPSNIMMSPEGLPVVSDLGSCKPARTIIKNKQQALNMTDFVQQYCSLPYRAPELFQIDINQEIDESVDIWSLGCILYSILFNYSPFEKLEIEQGGNLSFIIQKGKFEIPKINDDNDNDNHKYSQGLIKLIQNCLKINAKERPNINELLESSLKLLRNQEEN</sequence>
<keyword evidence="3" id="KW-0808">Transferase</keyword>
<evidence type="ECO:0000256" key="1">
    <source>
        <dbReference type="ARBA" id="ARBA00012513"/>
    </source>
</evidence>
<dbReference type="GO" id="GO:0005794">
    <property type="term" value="C:Golgi apparatus"/>
    <property type="evidence" value="ECO:0007669"/>
    <property type="project" value="TreeGrafter"/>
</dbReference>
<dbReference type="Gene3D" id="1.10.510.10">
    <property type="entry name" value="Transferase(Phosphotransferase) domain 1"/>
    <property type="match status" value="2"/>
</dbReference>
<feature type="compositionally biased region" description="Acidic residues" evidence="9">
    <location>
        <begin position="222"/>
        <end position="242"/>
    </location>
</feature>
<dbReference type="EC" id="2.7.11.1" evidence="1"/>
<dbReference type="AlphaFoldDB" id="A0A9W4U1F0"/>
<evidence type="ECO:0000256" key="9">
    <source>
        <dbReference type="SAM" id="MobiDB-lite"/>
    </source>
</evidence>
<dbReference type="PANTHER" id="PTHR45998:SF2">
    <property type="entry name" value="SERINE_THREONINE-PROTEIN KINASE 16"/>
    <property type="match status" value="1"/>
</dbReference>
<dbReference type="PROSITE" id="PS00108">
    <property type="entry name" value="PROTEIN_KINASE_ST"/>
    <property type="match status" value="1"/>
</dbReference>
<dbReference type="SMART" id="SM00220">
    <property type="entry name" value="S_TKc"/>
    <property type="match status" value="1"/>
</dbReference>
<dbReference type="InterPro" id="IPR008271">
    <property type="entry name" value="Ser/Thr_kinase_AS"/>
</dbReference>
<feature type="region of interest" description="Disordered" evidence="9">
    <location>
        <begin position="214"/>
        <end position="256"/>
    </location>
</feature>
<organism evidence="11 12">
    <name type="scientific">Candida verbasci</name>
    <dbReference type="NCBI Taxonomy" id="1227364"/>
    <lineage>
        <taxon>Eukaryota</taxon>
        <taxon>Fungi</taxon>
        <taxon>Dikarya</taxon>
        <taxon>Ascomycota</taxon>
        <taxon>Saccharomycotina</taxon>
        <taxon>Pichiomycetes</taxon>
        <taxon>Debaryomycetaceae</taxon>
        <taxon>Candida/Lodderomyces clade</taxon>
        <taxon>Candida</taxon>
    </lineage>
</organism>
<dbReference type="GO" id="GO:0006624">
    <property type="term" value="P:vacuolar protein processing"/>
    <property type="evidence" value="ECO:0007669"/>
    <property type="project" value="TreeGrafter"/>
</dbReference>
<dbReference type="InterPro" id="IPR000719">
    <property type="entry name" value="Prot_kinase_dom"/>
</dbReference>
<proteinExistence type="predicted"/>
<name>A0A9W4U1F0_9ASCO</name>
<evidence type="ECO:0000313" key="11">
    <source>
        <dbReference type="EMBL" id="CAI5760407.1"/>
    </source>
</evidence>